<dbReference type="AlphaFoldDB" id="A0A450XL36"/>
<dbReference type="Pfam" id="PF13191">
    <property type="entry name" value="AAA_16"/>
    <property type="match status" value="1"/>
</dbReference>
<reference evidence="3" key="1">
    <citation type="submission" date="2019-02" db="EMBL/GenBank/DDBJ databases">
        <authorList>
            <person name="Gruber-Vodicka R. H."/>
            <person name="Seah K. B. B."/>
        </authorList>
    </citation>
    <scope>NUCLEOTIDE SEQUENCE</scope>
    <source>
        <strain evidence="2">BECK_S312</strain>
        <strain evidence="3">BECK_S426</strain>
    </source>
</reference>
<dbReference type="SUPFAM" id="SSF52540">
    <property type="entry name" value="P-loop containing nucleoside triphosphate hydrolases"/>
    <property type="match status" value="1"/>
</dbReference>
<organism evidence="3">
    <name type="scientific">Candidatus Kentrum sp. LPFa</name>
    <dbReference type="NCBI Taxonomy" id="2126335"/>
    <lineage>
        <taxon>Bacteria</taxon>
        <taxon>Pseudomonadati</taxon>
        <taxon>Pseudomonadota</taxon>
        <taxon>Gammaproteobacteria</taxon>
        <taxon>Candidatus Kentrum</taxon>
    </lineage>
</organism>
<proteinExistence type="predicted"/>
<evidence type="ECO:0000259" key="1">
    <source>
        <dbReference type="Pfam" id="PF13191"/>
    </source>
</evidence>
<dbReference type="InterPro" id="IPR027417">
    <property type="entry name" value="P-loop_NTPase"/>
</dbReference>
<accession>A0A450XL36</accession>
<dbReference type="InterPro" id="IPR041664">
    <property type="entry name" value="AAA_16"/>
</dbReference>
<name>A0A450XL36_9GAMM</name>
<sequence>MPRRFNTAGPCLVEDHYMLSPEARSPQVRKLIDGKHYFIVHAPRQVGKTTLMRNLSRALTAEGKYAALTISLESFMEGGPETVMSQILGKLSWESEYFLPPELQPPPVAKFTEDPLNALNKYLSAWSAAIDRPLVLFLDEADSVTAPVLLSVLRQLRDGYTARPRPFPQSVALIGDTPAGDTTYDEDFAYLEALGLVTAEGAARGASPTPSIARSSLGF</sequence>
<dbReference type="EMBL" id="CAADFM010000124">
    <property type="protein sequence ID" value="VFK15371.1"/>
    <property type="molecule type" value="Genomic_DNA"/>
</dbReference>
<protein>
    <submittedName>
        <fullName evidence="3">AAA domain-containing protein</fullName>
    </submittedName>
</protein>
<feature type="domain" description="Orc1-like AAA ATPase" evidence="1">
    <location>
        <begin position="36"/>
        <end position="145"/>
    </location>
</feature>
<evidence type="ECO:0000313" key="3">
    <source>
        <dbReference type="EMBL" id="VFK29987.1"/>
    </source>
</evidence>
<dbReference type="Gene3D" id="3.40.50.300">
    <property type="entry name" value="P-loop containing nucleotide triphosphate hydrolases"/>
    <property type="match status" value="1"/>
</dbReference>
<evidence type="ECO:0000313" key="2">
    <source>
        <dbReference type="EMBL" id="VFK15371.1"/>
    </source>
</evidence>
<gene>
    <name evidence="2" type="ORF">BECKLPF1236A_GA0070988_101244</name>
    <name evidence="3" type="ORF">BECKLPF1236C_GA0070990_101004</name>
</gene>
<dbReference type="EMBL" id="CAADFP010000100">
    <property type="protein sequence ID" value="VFK29987.1"/>
    <property type="molecule type" value="Genomic_DNA"/>
</dbReference>